<evidence type="ECO:0000313" key="9">
    <source>
        <dbReference type="EMBL" id="EXJ84950.1"/>
    </source>
</evidence>
<dbReference type="HOGENOM" id="CLU_008244_0_0_1"/>
<dbReference type="PROSITE" id="PS50048">
    <property type="entry name" value="ZN2_CY6_FUNGAL_2"/>
    <property type="match status" value="1"/>
</dbReference>
<name>W9Y5P9_9EURO</name>
<dbReference type="GO" id="GO:0005634">
    <property type="term" value="C:nucleus"/>
    <property type="evidence" value="ECO:0007669"/>
    <property type="project" value="UniProtKB-SubCell"/>
</dbReference>
<dbReference type="SMART" id="SM00066">
    <property type="entry name" value="GAL4"/>
    <property type="match status" value="1"/>
</dbReference>
<evidence type="ECO:0000256" key="7">
    <source>
        <dbReference type="SAM" id="MobiDB-lite"/>
    </source>
</evidence>
<dbReference type="Proteomes" id="UP000019478">
    <property type="component" value="Unassembled WGS sequence"/>
</dbReference>
<evidence type="ECO:0000259" key="8">
    <source>
        <dbReference type="PROSITE" id="PS50048"/>
    </source>
</evidence>
<comment type="caution">
    <text evidence="9">The sequence shown here is derived from an EMBL/GenBank/DDBJ whole genome shotgun (WGS) entry which is preliminary data.</text>
</comment>
<evidence type="ECO:0000256" key="4">
    <source>
        <dbReference type="ARBA" id="ARBA00023125"/>
    </source>
</evidence>
<keyword evidence="2" id="KW-0479">Metal-binding</keyword>
<keyword evidence="3" id="KW-0805">Transcription regulation</keyword>
<feature type="domain" description="Zn(2)-C6 fungal-type" evidence="8">
    <location>
        <begin position="76"/>
        <end position="106"/>
    </location>
</feature>
<evidence type="ECO:0000256" key="1">
    <source>
        <dbReference type="ARBA" id="ARBA00004123"/>
    </source>
</evidence>
<dbReference type="InterPro" id="IPR050987">
    <property type="entry name" value="AtrR-like"/>
</dbReference>
<dbReference type="PANTHER" id="PTHR46910">
    <property type="entry name" value="TRANSCRIPTION FACTOR PDR1"/>
    <property type="match status" value="1"/>
</dbReference>
<protein>
    <recommendedName>
        <fullName evidence="8">Zn(2)-C6 fungal-type domain-containing protein</fullName>
    </recommendedName>
</protein>
<dbReference type="Pfam" id="PF00172">
    <property type="entry name" value="Zn_clus"/>
    <property type="match status" value="1"/>
</dbReference>
<keyword evidence="6" id="KW-0539">Nucleus</keyword>
<dbReference type="PROSITE" id="PS00463">
    <property type="entry name" value="ZN2_CY6_FUNGAL_1"/>
    <property type="match status" value="1"/>
</dbReference>
<dbReference type="EMBL" id="AMGY01000004">
    <property type="protein sequence ID" value="EXJ84950.1"/>
    <property type="molecule type" value="Genomic_DNA"/>
</dbReference>
<dbReference type="STRING" id="1182542.W9Y5P9"/>
<dbReference type="RefSeq" id="XP_007733935.1">
    <property type="nucleotide sequence ID" value="XM_007735745.1"/>
</dbReference>
<feature type="compositionally biased region" description="Polar residues" evidence="7">
    <location>
        <begin position="55"/>
        <end position="66"/>
    </location>
</feature>
<keyword evidence="10" id="KW-1185">Reference proteome</keyword>
<evidence type="ECO:0000256" key="3">
    <source>
        <dbReference type="ARBA" id="ARBA00023015"/>
    </source>
</evidence>
<dbReference type="GO" id="GO:0008270">
    <property type="term" value="F:zinc ion binding"/>
    <property type="evidence" value="ECO:0007669"/>
    <property type="project" value="InterPro"/>
</dbReference>
<dbReference type="CDD" id="cd00067">
    <property type="entry name" value="GAL4"/>
    <property type="match status" value="1"/>
</dbReference>
<dbReference type="Gene3D" id="4.10.240.10">
    <property type="entry name" value="Zn(2)-C6 fungal-type DNA-binding domain"/>
    <property type="match status" value="1"/>
</dbReference>
<dbReference type="CDD" id="cd12148">
    <property type="entry name" value="fungal_TF_MHR"/>
    <property type="match status" value="1"/>
</dbReference>
<gene>
    <name evidence="9" type="ORF">A1O3_05625</name>
</gene>
<dbReference type="OrthoDB" id="5284003at2759"/>
<feature type="region of interest" description="Disordered" evidence="7">
    <location>
        <begin position="1"/>
        <end position="70"/>
    </location>
</feature>
<keyword evidence="5" id="KW-0804">Transcription</keyword>
<evidence type="ECO:0000256" key="5">
    <source>
        <dbReference type="ARBA" id="ARBA00023163"/>
    </source>
</evidence>
<dbReference type="GO" id="GO:0003677">
    <property type="term" value="F:DNA binding"/>
    <property type="evidence" value="ECO:0007669"/>
    <property type="project" value="UniProtKB-KW"/>
</dbReference>
<dbReference type="SUPFAM" id="SSF57701">
    <property type="entry name" value="Zn2/Cys6 DNA-binding domain"/>
    <property type="match status" value="1"/>
</dbReference>
<evidence type="ECO:0000313" key="10">
    <source>
        <dbReference type="Proteomes" id="UP000019478"/>
    </source>
</evidence>
<dbReference type="GO" id="GO:0000981">
    <property type="term" value="F:DNA-binding transcription factor activity, RNA polymerase II-specific"/>
    <property type="evidence" value="ECO:0007669"/>
    <property type="project" value="InterPro"/>
</dbReference>
<proteinExistence type="predicted"/>
<keyword evidence="4" id="KW-0238">DNA-binding</keyword>
<comment type="subcellular location">
    <subcellularLocation>
        <location evidence="1">Nucleus</location>
    </subcellularLocation>
</comment>
<evidence type="ECO:0000256" key="2">
    <source>
        <dbReference type="ARBA" id="ARBA00022723"/>
    </source>
</evidence>
<organism evidence="9 10">
    <name type="scientific">Capronia epimyces CBS 606.96</name>
    <dbReference type="NCBI Taxonomy" id="1182542"/>
    <lineage>
        <taxon>Eukaryota</taxon>
        <taxon>Fungi</taxon>
        <taxon>Dikarya</taxon>
        <taxon>Ascomycota</taxon>
        <taxon>Pezizomycotina</taxon>
        <taxon>Eurotiomycetes</taxon>
        <taxon>Chaetothyriomycetidae</taxon>
        <taxon>Chaetothyriales</taxon>
        <taxon>Herpotrichiellaceae</taxon>
        <taxon>Capronia</taxon>
    </lineage>
</organism>
<accession>W9Y5P9</accession>
<dbReference type="eggNOG" id="ENOG502QT79">
    <property type="taxonomic scope" value="Eukaryota"/>
</dbReference>
<evidence type="ECO:0000256" key="6">
    <source>
        <dbReference type="ARBA" id="ARBA00023242"/>
    </source>
</evidence>
<reference evidence="9 10" key="1">
    <citation type="submission" date="2013-03" db="EMBL/GenBank/DDBJ databases">
        <title>The Genome Sequence of Capronia epimyces CBS 606.96.</title>
        <authorList>
            <consortium name="The Broad Institute Genomics Platform"/>
            <person name="Cuomo C."/>
            <person name="de Hoog S."/>
            <person name="Gorbushina A."/>
            <person name="Walker B."/>
            <person name="Young S.K."/>
            <person name="Zeng Q."/>
            <person name="Gargeya S."/>
            <person name="Fitzgerald M."/>
            <person name="Haas B."/>
            <person name="Abouelleil A."/>
            <person name="Allen A.W."/>
            <person name="Alvarado L."/>
            <person name="Arachchi H.M."/>
            <person name="Berlin A.M."/>
            <person name="Chapman S.B."/>
            <person name="Gainer-Dewar J."/>
            <person name="Goldberg J."/>
            <person name="Griggs A."/>
            <person name="Gujja S."/>
            <person name="Hansen M."/>
            <person name="Howarth C."/>
            <person name="Imamovic A."/>
            <person name="Ireland A."/>
            <person name="Larimer J."/>
            <person name="McCowan C."/>
            <person name="Murphy C."/>
            <person name="Pearson M."/>
            <person name="Poon T.W."/>
            <person name="Priest M."/>
            <person name="Roberts A."/>
            <person name="Saif S."/>
            <person name="Shea T."/>
            <person name="Sisk P."/>
            <person name="Sykes S."/>
            <person name="Wortman J."/>
            <person name="Nusbaum C."/>
            <person name="Birren B."/>
        </authorList>
    </citation>
    <scope>NUCLEOTIDE SEQUENCE [LARGE SCALE GENOMIC DNA]</scope>
    <source>
        <strain evidence="9 10">CBS 606.96</strain>
    </source>
</reference>
<dbReference type="PANTHER" id="PTHR46910:SF3">
    <property type="entry name" value="HALOTOLERANCE PROTEIN 9-RELATED"/>
    <property type="match status" value="1"/>
</dbReference>
<feature type="compositionally biased region" description="Polar residues" evidence="7">
    <location>
        <begin position="1"/>
        <end position="17"/>
    </location>
</feature>
<dbReference type="InterPro" id="IPR036864">
    <property type="entry name" value="Zn2-C6_fun-type_DNA-bd_sf"/>
</dbReference>
<dbReference type="AlphaFoldDB" id="W9Y5P9"/>
<sequence>MSSISPAGSYSSTQPQDPGSAYKYEDHSEYQIPGTYSNQFEVPLSIPRSEPEPPQTKSTRPQSAGSSEPKVRLRKACDSCSVRKVKCDETGPPCKSCAALDIPCTFDRPSRRRGPPNRHAEAIKRQKLEGVAYEASRGSPTHDAAYSLAALSAPVPLSAESICDLPTLKVLLDDYFTYIHPLIPLPHEPTFRRSFEAREDRTNSSFLALIAAMMECLVASFPRRPRQLFMSEPGRSQFPNAGALIDRCHQIFVEARGLGYQDRPMNLYDGIASYLTGLAAGYVLDLRRLRLYLGECTIITRELNFHRPENYHHPLSAPGHTYASVDDHQHPIVDYIYQESGRRLFWLLFVGAMSARQLDDAEGDLLMPPVSHAEMLPPLPLEVDDEFITESQVFPQPRGVVSELVGFNLNVKVFRAFHFLAALEMAFGANTVYDWDRQRQIIRRALQNVKDATRDAPKELQLNPANGFGEWPPTQTDISAYSHLFNDHEGTNTDPTLTPVSTRGPLSVQPYSKRAIQFEIQKANIYATQLSSRSYLVERFWNLYEIVDRDKLALASEKSGTSSSPTAGILTAGMEHGYSRQIAGRTPSDSLMDSGEQVMAVEREDIVRDMALLLKSINQVNMEPNGMSFCNKIRTVASTLLETKRSRMSVMPTLDSESVNIYLNTFLEILSRLERLGPARYRGVADTSNGGLLRTPEEIEEEELVHWASLKEHQERFVRSNGFW</sequence>
<dbReference type="GeneID" id="19169735"/>
<dbReference type="InterPro" id="IPR001138">
    <property type="entry name" value="Zn2Cys6_DnaBD"/>
</dbReference>